<feature type="compositionally biased region" description="Basic residues" evidence="2">
    <location>
        <begin position="131"/>
        <end position="150"/>
    </location>
</feature>
<comment type="caution">
    <text evidence="4">The sequence shown here is derived from an EMBL/GenBank/DDBJ whole genome shotgun (WGS) entry which is preliminary data.</text>
</comment>
<proteinExistence type="predicted"/>
<feature type="zinc finger region" description="C3H1-type" evidence="1">
    <location>
        <begin position="330"/>
        <end position="352"/>
    </location>
</feature>
<keyword evidence="5" id="KW-1185">Reference proteome</keyword>
<evidence type="ECO:0000256" key="1">
    <source>
        <dbReference type="PROSITE-ProRule" id="PRU00723"/>
    </source>
</evidence>
<accession>A0ABQ8Z380</accession>
<organism evidence="4 5">
    <name type="scientific">Anaeramoeba flamelloides</name>
    <dbReference type="NCBI Taxonomy" id="1746091"/>
    <lineage>
        <taxon>Eukaryota</taxon>
        <taxon>Metamonada</taxon>
        <taxon>Anaeramoebidae</taxon>
        <taxon>Anaeramoeba</taxon>
    </lineage>
</organism>
<evidence type="ECO:0000256" key="2">
    <source>
        <dbReference type="SAM" id="MobiDB-lite"/>
    </source>
</evidence>
<gene>
    <name evidence="4" type="ORF">M0813_15107</name>
</gene>
<keyword evidence="1" id="KW-0863">Zinc-finger</keyword>
<dbReference type="EMBL" id="JAOAOG010000061">
    <property type="protein sequence ID" value="KAJ6251346.1"/>
    <property type="molecule type" value="Genomic_DNA"/>
</dbReference>
<evidence type="ECO:0000313" key="5">
    <source>
        <dbReference type="Proteomes" id="UP001150062"/>
    </source>
</evidence>
<evidence type="ECO:0000313" key="4">
    <source>
        <dbReference type="EMBL" id="KAJ6251346.1"/>
    </source>
</evidence>
<name>A0ABQ8Z380_9EUKA</name>
<keyword evidence="1" id="KW-0479">Metal-binding</keyword>
<feature type="region of interest" description="Disordered" evidence="2">
    <location>
        <begin position="129"/>
        <end position="159"/>
    </location>
</feature>
<reference evidence="4" key="1">
    <citation type="submission" date="2022-08" db="EMBL/GenBank/DDBJ databases">
        <title>Novel sulfate-reducing endosymbionts in the free-living metamonad Anaeramoeba.</title>
        <authorList>
            <person name="Jerlstrom-Hultqvist J."/>
            <person name="Cepicka I."/>
            <person name="Gallot-Lavallee L."/>
            <person name="Salas-Leiva D."/>
            <person name="Curtis B.A."/>
            <person name="Zahonova K."/>
            <person name="Pipaliya S."/>
            <person name="Dacks J."/>
            <person name="Roger A.J."/>
        </authorList>
    </citation>
    <scope>NUCLEOTIDE SEQUENCE</scope>
    <source>
        <strain evidence="4">Schooner1</strain>
    </source>
</reference>
<feature type="domain" description="C3H1-type" evidence="3">
    <location>
        <begin position="330"/>
        <end position="352"/>
    </location>
</feature>
<dbReference type="PROSITE" id="PS50103">
    <property type="entry name" value="ZF_C3H1"/>
    <property type="match status" value="1"/>
</dbReference>
<evidence type="ECO:0000259" key="3">
    <source>
        <dbReference type="PROSITE" id="PS50103"/>
    </source>
</evidence>
<sequence length="473" mass="57320">MNEQQIEFYTDLNGDFRFFQTQQDINKLDLKLKLLENYEELNSTIFEIEELSKVGNMDSVVENLNPTDGLYMCKIVITEDLKNPNKEIINLQELNYIEENTNYEQNNNQNQNQNQFEKQTLHNQNDYQFKKQNKNKKKNKNKNKNKKKNKNEKTKKYNQNPQQINFEKIWIKERHKRLSNLRSLKILVLTIKQFHQLKDHIEENSNNNKHFQMATNLLFQISNQIFPILSLYNEKFKNQTIELHKNLTKNFKFEWKNYTSNNNWIEEFRMKKQTNLLIKFMRNSFAHMDYELKFNTNQIIFYGSPFQEQLIFSGNETLKDLPFDTSFGNECRRYKENNCKFNENCKFRHSKNIEDDPRTHKYKGVPKFYQNGRFRNANVTDITKKARTRLTIEFCDDFLNFAEYILNYLVEHYIEIGKNDKNYFQELQINCDDNSDEEGDNYYKLARTIENTVNNFEDLLNEIYQTYNKYSKN</sequence>
<dbReference type="Proteomes" id="UP001150062">
    <property type="component" value="Unassembled WGS sequence"/>
</dbReference>
<protein>
    <submittedName>
        <fullName evidence="4">Ccch zinc finger/tis11-related</fullName>
    </submittedName>
</protein>
<dbReference type="Gene3D" id="3.30.1370.210">
    <property type="match status" value="1"/>
</dbReference>
<dbReference type="InterPro" id="IPR000571">
    <property type="entry name" value="Znf_CCCH"/>
</dbReference>
<keyword evidence="1" id="KW-0862">Zinc</keyword>